<feature type="region of interest" description="Disordered" evidence="1">
    <location>
        <begin position="381"/>
        <end position="402"/>
    </location>
</feature>
<feature type="domain" description="DUF936" evidence="2">
    <location>
        <begin position="4"/>
        <end position="119"/>
    </location>
</feature>
<feature type="region of interest" description="Disordered" evidence="1">
    <location>
        <begin position="559"/>
        <end position="579"/>
    </location>
</feature>
<dbReference type="InterPro" id="IPR048297">
    <property type="entry name" value="DUF936_dom_pln"/>
</dbReference>
<keyword evidence="5" id="KW-1185">Reference proteome</keyword>
<dbReference type="EMBL" id="CABITT030000005">
    <property type="protein sequence ID" value="VVB04291.1"/>
    <property type="molecule type" value="Genomic_DNA"/>
</dbReference>
<dbReference type="AlphaFoldDB" id="A0A565BSF2"/>
<feature type="compositionally biased region" description="Polar residues" evidence="1">
    <location>
        <begin position="190"/>
        <end position="218"/>
    </location>
</feature>
<feature type="region of interest" description="Disordered" evidence="1">
    <location>
        <begin position="345"/>
        <end position="364"/>
    </location>
</feature>
<dbReference type="InterPro" id="IPR049172">
    <property type="entry name" value="DUF6857_pln"/>
</dbReference>
<feature type="compositionally biased region" description="Basic and acidic residues" evidence="1">
    <location>
        <begin position="384"/>
        <end position="402"/>
    </location>
</feature>
<sequence length="694" mass="75594">MASLAPGILLKLLQCMNSGTRATGDHRSATLQVTGIVPALAGSDLWPNQGFYVQISDSLNSTYVSLSERDTDLILTNRLQLGQFIYLDRLEFSTPVPRAAGIRPVAGRHAFVGTPEPLIARVSPGSKRDFVIQPVSESEYSLDPIAVYLNNNRFDNDDGDVDVVTVVQKPSGRQALAPVNQNEENRNQRPKQTPQRFSSPASSKQRSISSGKKSNTNGAVAVERDPSPAISGKGRRSASPVPSKCVVPSLAAAREDNRKVAREPAIVVPSRYRQPSPNGRKVNPSPNGRRMSISPGRRLSSGLKMSPMIGDSSGKKKMAAIAAGISKVSEALVGSSAKYGNRKNWDEQVASDGNAQTEQKEKGCVKIKPDHQAILRTQAAMSRRLSDANRRKSDSSGCEEKAKSCSSEGSLVEEVSALDGLGITYHDRKWTDGSVPLDNISEELAKLVKEAMQRRNFAAKAAARALEEANANECIIRCLSKFSELSSASKVENPLRIINQFLTIYEHVMNYNQMANSTASENSLCSSSDQQNPISLWVEAALATNLDVVSLVKGRNNNESPLSVKKSMPTHLSPRPSTKTDNIVGMWTDIDGLKETAKFAVNLQSEMQTWFIGFVDESLDNKNAAARPLDGSSIAAVLSQLKQVNEWLDRVVSSQQDRENQIATMDKIERLKRKIYGFVIHHVGSTYDKSASSS</sequence>
<reference evidence="4" key="1">
    <citation type="submission" date="2019-07" db="EMBL/GenBank/DDBJ databases">
        <authorList>
            <person name="Dittberner H."/>
        </authorList>
    </citation>
    <scope>NUCLEOTIDE SEQUENCE [LARGE SCALE GENOMIC DNA]</scope>
</reference>
<feature type="region of interest" description="Disordered" evidence="1">
    <location>
        <begin position="271"/>
        <end position="306"/>
    </location>
</feature>
<dbReference type="InterPro" id="IPR010341">
    <property type="entry name" value="DUF936_pln"/>
</dbReference>
<evidence type="ECO:0000259" key="2">
    <source>
        <dbReference type="Pfam" id="PF06075"/>
    </source>
</evidence>
<dbReference type="Pfam" id="PF21647">
    <property type="entry name" value="DUF6857"/>
    <property type="match status" value="1"/>
</dbReference>
<protein>
    <recommendedName>
        <fullName evidence="6">DUF936 domain-containing protein</fullName>
    </recommendedName>
</protein>
<organism evidence="4 5">
    <name type="scientific">Arabis nemorensis</name>
    <dbReference type="NCBI Taxonomy" id="586526"/>
    <lineage>
        <taxon>Eukaryota</taxon>
        <taxon>Viridiplantae</taxon>
        <taxon>Streptophyta</taxon>
        <taxon>Embryophyta</taxon>
        <taxon>Tracheophyta</taxon>
        <taxon>Spermatophyta</taxon>
        <taxon>Magnoliopsida</taxon>
        <taxon>eudicotyledons</taxon>
        <taxon>Gunneridae</taxon>
        <taxon>Pentapetalae</taxon>
        <taxon>rosids</taxon>
        <taxon>malvids</taxon>
        <taxon>Brassicales</taxon>
        <taxon>Brassicaceae</taxon>
        <taxon>Arabideae</taxon>
        <taxon>Arabis</taxon>
    </lineage>
</organism>
<evidence type="ECO:0000259" key="3">
    <source>
        <dbReference type="Pfam" id="PF21647"/>
    </source>
</evidence>
<dbReference type="PANTHER" id="PTHR31928:SF3">
    <property type="entry name" value="EXPRESSED PROTEIN"/>
    <property type="match status" value="1"/>
</dbReference>
<dbReference type="PANTHER" id="PTHR31928">
    <property type="entry name" value="EXPRESSED PROTEIN"/>
    <property type="match status" value="1"/>
</dbReference>
<name>A0A565BSF2_9BRAS</name>
<proteinExistence type="predicted"/>
<dbReference type="Pfam" id="PF06075">
    <property type="entry name" value="DUF936"/>
    <property type="match status" value="1"/>
</dbReference>
<dbReference type="Proteomes" id="UP000489600">
    <property type="component" value="Unassembled WGS sequence"/>
</dbReference>
<dbReference type="OrthoDB" id="1918502at2759"/>
<gene>
    <name evidence="4" type="ORF">ANE_LOCUS14735</name>
</gene>
<evidence type="ECO:0000256" key="1">
    <source>
        <dbReference type="SAM" id="MobiDB-lite"/>
    </source>
</evidence>
<evidence type="ECO:0000313" key="4">
    <source>
        <dbReference type="EMBL" id="VVB04291.1"/>
    </source>
</evidence>
<comment type="caution">
    <text evidence="4">The sequence shown here is derived from an EMBL/GenBank/DDBJ whole genome shotgun (WGS) entry which is preliminary data.</text>
</comment>
<evidence type="ECO:0008006" key="6">
    <source>
        <dbReference type="Google" id="ProtNLM"/>
    </source>
</evidence>
<feature type="region of interest" description="Disordered" evidence="1">
    <location>
        <begin position="171"/>
        <end position="244"/>
    </location>
</feature>
<accession>A0A565BSF2</accession>
<evidence type="ECO:0000313" key="5">
    <source>
        <dbReference type="Proteomes" id="UP000489600"/>
    </source>
</evidence>
<feature type="domain" description="DUF6857" evidence="3">
    <location>
        <begin position="424"/>
        <end position="689"/>
    </location>
</feature>